<dbReference type="AlphaFoldDB" id="A0A4C1ZZF5"/>
<proteinExistence type="predicted"/>
<accession>A0A4C1ZZF5</accession>
<dbReference type="Proteomes" id="UP000299102">
    <property type="component" value="Unassembled WGS sequence"/>
</dbReference>
<sequence>MTHTASCDIVRKVLATLSALSQYTGPAFLHASWISSASAQMDIPYVRIDVTSDDSRRLLVCFGPPTFDINRARLALTTDVLALVFDLLFEIESRINHYSQIPDEWLRCDSLLATSSVIVSNFFCW</sequence>
<evidence type="ECO:0000313" key="1">
    <source>
        <dbReference type="EMBL" id="GBP93380.1"/>
    </source>
</evidence>
<keyword evidence="2" id="KW-1185">Reference proteome</keyword>
<organism evidence="1 2">
    <name type="scientific">Eumeta variegata</name>
    <name type="common">Bagworm moth</name>
    <name type="synonym">Eumeta japonica</name>
    <dbReference type="NCBI Taxonomy" id="151549"/>
    <lineage>
        <taxon>Eukaryota</taxon>
        <taxon>Metazoa</taxon>
        <taxon>Ecdysozoa</taxon>
        <taxon>Arthropoda</taxon>
        <taxon>Hexapoda</taxon>
        <taxon>Insecta</taxon>
        <taxon>Pterygota</taxon>
        <taxon>Neoptera</taxon>
        <taxon>Endopterygota</taxon>
        <taxon>Lepidoptera</taxon>
        <taxon>Glossata</taxon>
        <taxon>Ditrysia</taxon>
        <taxon>Tineoidea</taxon>
        <taxon>Psychidae</taxon>
        <taxon>Oiketicinae</taxon>
        <taxon>Eumeta</taxon>
    </lineage>
</organism>
<protein>
    <submittedName>
        <fullName evidence="1">Uncharacterized protein</fullName>
    </submittedName>
</protein>
<comment type="caution">
    <text evidence="1">The sequence shown here is derived from an EMBL/GenBank/DDBJ whole genome shotgun (WGS) entry which is preliminary data.</text>
</comment>
<reference evidence="1 2" key="1">
    <citation type="journal article" date="2019" name="Commun. Biol.">
        <title>The bagworm genome reveals a unique fibroin gene that provides high tensile strength.</title>
        <authorList>
            <person name="Kono N."/>
            <person name="Nakamura H."/>
            <person name="Ohtoshi R."/>
            <person name="Tomita M."/>
            <person name="Numata K."/>
            <person name="Arakawa K."/>
        </authorList>
    </citation>
    <scope>NUCLEOTIDE SEQUENCE [LARGE SCALE GENOMIC DNA]</scope>
</reference>
<name>A0A4C1ZZF5_EUMVA</name>
<gene>
    <name evidence="1" type="ORF">EVAR_95382_1</name>
</gene>
<dbReference type="EMBL" id="BGZK01002368">
    <property type="protein sequence ID" value="GBP93380.1"/>
    <property type="molecule type" value="Genomic_DNA"/>
</dbReference>
<evidence type="ECO:0000313" key="2">
    <source>
        <dbReference type="Proteomes" id="UP000299102"/>
    </source>
</evidence>